<accession>A0A9D4CMH2</accession>
<dbReference type="AlphaFoldDB" id="A0A9D4CMH2"/>
<sequence length="52" mass="5595">MGVSKEKSTIMVNSTNNTNANIAMNGKKLEEVTTFKYLGATLSKDGTRTAEV</sequence>
<keyword evidence="2" id="KW-1185">Reference proteome</keyword>
<organism evidence="1 2">
    <name type="scientific">Dreissena polymorpha</name>
    <name type="common">Zebra mussel</name>
    <name type="synonym">Mytilus polymorpha</name>
    <dbReference type="NCBI Taxonomy" id="45954"/>
    <lineage>
        <taxon>Eukaryota</taxon>
        <taxon>Metazoa</taxon>
        <taxon>Spiralia</taxon>
        <taxon>Lophotrochozoa</taxon>
        <taxon>Mollusca</taxon>
        <taxon>Bivalvia</taxon>
        <taxon>Autobranchia</taxon>
        <taxon>Heteroconchia</taxon>
        <taxon>Euheterodonta</taxon>
        <taxon>Imparidentia</taxon>
        <taxon>Neoheterodontei</taxon>
        <taxon>Myida</taxon>
        <taxon>Dreissenoidea</taxon>
        <taxon>Dreissenidae</taxon>
        <taxon>Dreissena</taxon>
    </lineage>
</organism>
<name>A0A9D4CMH2_DREPO</name>
<gene>
    <name evidence="1" type="ORF">DPMN_053015</name>
</gene>
<evidence type="ECO:0000313" key="2">
    <source>
        <dbReference type="Proteomes" id="UP000828390"/>
    </source>
</evidence>
<protein>
    <submittedName>
        <fullName evidence="1">Uncharacterized protein</fullName>
    </submittedName>
</protein>
<dbReference type="EMBL" id="JAIWYP010000012">
    <property type="protein sequence ID" value="KAH3727088.1"/>
    <property type="molecule type" value="Genomic_DNA"/>
</dbReference>
<evidence type="ECO:0000313" key="1">
    <source>
        <dbReference type="EMBL" id="KAH3727088.1"/>
    </source>
</evidence>
<comment type="caution">
    <text evidence="1">The sequence shown here is derived from an EMBL/GenBank/DDBJ whole genome shotgun (WGS) entry which is preliminary data.</text>
</comment>
<proteinExistence type="predicted"/>
<reference evidence="1" key="2">
    <citation type="submission" date="2020-11" db="EMBL/GenBank/DDBJ databases">
        <authorList>
            <person name="McCartney M.A."/>
            <person name="Auch B."/>
            <person name="Kono T."/>
            <person name="Mallez S."/>
            <person name="Becker A."/>
            <person name="Gohl D.M."/>
            <person name="Silverstein K.A.T."/>
            <person name="Koren S."/>
            <person name="Bechman K.B."/>
            <person name="Herman A."/>
            <person name="Abrahante J.E."/>
            <person name="Garbe J."/>
        </authorList>
    </citation>
    <scope>NUCLEOTIDE SEQUENCE</scope>
    <source>
        <strain evidence="1">Duluth1</strain>
        <tissue evidence="1">Whole animal</tissue>
    </source>
</reference>
<reference evidence="1" key="1">
    <citation type="journal article" date="2019" name="bioRxiv">
        <title>The Genome of the Zebra Mussel, Dreissena polymorpha: A Resource for Invasive Species Research.</title>
        <authorList>
            <person name="McCartney M.A."/>
            <person name="Auch B."/>
            <person name="Kono T."/>
            <person name="Mallez S."/>
            <person name="Zhang Y."/>
            <person name="Obille A."/>
            <person name="Becker A."/>
            <person name="Abrahante J.E."/>
            <person name="Garbe J."/>
            <person name="Badalamenti J.P."/>
            <person name="Herman A."/>
            <person name="Mangelson H."/>
            <person name="Liachko I."/>
            <person name="Sullivan S."/>
            <person name="Sone E.D."/>
            <person name="Koren S."/>
            <person name="Silverstein K.A.T."/>
            <person name="Beckman K.B."/>
            <person name="Gohl D.M."/>
        </authorList>
    </citation>
    <scope>NUCLEOTIDE SEQUENCE</scope>
    <source>
        <strain evidence="1">Duluth1</strain>
        <tissue evidence="1">Whole animal</tissue>
    </source>
</reference>
<dbReference type="Proteomes" id="UP000828390">
    <property type="component" value="Unassembled WGS sequence"/>
</dbReference>